<dbReference type="SUPFAM" id="SSF103473">
    <property type="entry name" value="MFS general substrate transporter"/>
    <property type="match status" value="1"/>
</dbReference>
<feature type="transmembrane region" description="Helical" evidence="9">
    <location>
        <begin position="93"/>
        <end position="115"/>
    </location>
</feature>
<dbReference type="InterPro" id="IPR036259">
    <property type="entry name" value="MFS_trans_sf"/>
</dbReference>
<feature type="transmembrane region" description="Helical" evidence="9">
    <location>
        <begin position="202"/>
        <end position="223"/>
    </location>
</feature>
<evidence type="ECO:0000256" key="6">
    <source>
        <dbReference type="ARBA" id="ARBA00022692"/>
    </source>
</evidence>
<name>A0A1E5XRV7_9HYPH</name>
<evidence type="ECO:0000313" key="12">
    <source>
        <dbReference type="Proteomes" id="UP000095463"/>
    </source>
</evidence>
<evidence type="ECO:0000256" key="2">
    <source>
        <dbReference type="ARBA" id="ARBA00006523"/>
    </source>
</evidence>
<dbReference type="Proteomes" id="UP000095463">
    <property type="component" value="Unassembled WGS sequence"/>
</dbReference>
<dbReference type="PROSITE" id="PS50850">
    <property type="entry name" value="MFS"/>
    <property type="match status" value="1"/>
</dbReference>
<evidence type="ECO:0000256" key="1">
    <source>
        <dbReference type="ARBA" id="ARBA00004651"/>
    </source>
</evidence>
<evidence type="ECO:0000256" key="5">
    <source>
        <dbReference type="ARBA" id="ARBA00022597"/>
    </source>
</evidence>
<feature type="transmembrane region" description="Helical" evidence="9">
    <location>
        <begin position="273"/>
        <end position="292"/>
    </location>
</feature>
<feature type="transmembrane region" description="Helical" evidence="9">
    <location>
        <begin position="41"/>
        <end position="59"/>
    </location>
</feature>
<comment type="subcellular location">
    <subcellularLocation>
        <location evidence="1">Cell membrane</location>
        <topology evidence="1">Multi-pass membrane protein</topology>
    </subcellularLocation>
</comment>
<dbReference type="EMBL" id="LAJE02000161">
    <property type="protein sequence ID" value="OEO31313.1"/>
    <property type="molecule type" value="Genomic_DNA"/>
</dbReference>
<evidence type="ECO:0000259" key="10">
    <source>
        <dbReference type="PROSITE" id="PS50850"/>
    </source>
</evidence>
<feature type="transmembrane region" description="Helical" evidence="9">
    <location>
        <begin position="161"/>
        <end position="181"/>
    </location>
</feature>
<sequence>MTTLLAANLFFNGTSYAATLPYAGIAAIDGLGFSSGDYALLLSISALVGLVASVGLGFLSDRVGDRRVLVLFAALMGALGFGLIYVAPSSLSYIIAYCVIVPFGGALFGQSFGYARAYYNARQPERAEFMITVLRMVFSASWVLMPPIAGWVAATYKVFDVYGLAAAAYLGSALIFLILLREPMARIGTAETKASGEAAADGIAPAMLMGIVGIVLISVALRLSGTAAPLAIIGDIGGTLADVGLYSGLAALLEIPFTLAWGFAALRWRKHTLIVWCGLIYALYMFLFTQAHSVSDVLWLQLINAIAVAGLMSLPISYLQEAIHGRVGLSTSLLDVVFVLAGLLSAGIFGLMASSTGYVPMFWIAGVLSTLGAVVLFLAHRVIGPRVAPAN</sequence>
<feature type="domain" description="Major facilitator superfamily (MFS) profile" evidence="10">
    <location>
        <begin position="1"/>
        <end position="384"/>
    </location>
</feature>
<dbReference type="AlphaFoldDB" id="A0A1E5XRV7"/>
<dbReference type="GO" id="GO:0005886">
    <property type="term" value="C:plasma membrane"/>
    <property type="evidence" value="ECO:0007669"/>
    <property type="project" value="UniProtKB-SubCell"/>
</dbReference>
<feature type="transmembrane region" description="Helical" evidence="9">
    <location>
        <begin position="358"/>
        <end position="379"/>
    </location>
</feature>
<reference evidence="11 12" key="1">
    <citation type="journal article" date="2015" name="Genome Announc.">
        <title>Genome Assemblies of Three Soil-Associated Devosia species: D. insulae, D. limi, and D. soli.</title>
        <authorList>
            <person name="Hassan Y.I."/>
            <person name="Lepp D."/>
            <person name="Zhou T."/>
        </authorList>
    </citation>
    <scope>NUCLEOTIDE SEQUENCE [LARGE SCALE GENOMIC DNA]</scope>
    <source>
        <strain evidence="11 12">DS-56</strain>
    </source>
</reference>
<accession>A0A1E5XRV7</accession>
<keyword evidence="12" id="KW-1185">Reference proteome</keyword>
<evidence type="ECO:0000256" key="7">
    <source>
        <dbReference type="ARBA" id="ARBA00022989"/>
    </source>
</evidence>
<keyword evidence="8 9" id="KW-0472">Membrane</keyword>
<dbReference type="GO" id="GO:0022857">
    <property type="term" value="F:transmembrane transporter activity"/>
    <property type="evidence" value="ECO:0007669"/>
    <property type="project" value="InterPro"/>
</dbReference>
<dbReference type="PANTHER" id="PTHR23535:SF2">
    <property type="entry name" value="SUGAR EFFLUX TRANSPORTER A-RELATED"/>
    <property type="match status" value="1"/>
</dbReference>
<keyword evidence="3" id="KW-0813">Transport</keyword>
<evidence type="ECO:0000313" key="11">
    <source>
        <dbReference type="EMBL" id="OEO31313.1"/>
    </source>
</evidence>
<gene>
    <name evidence="11" type="ORF">VW23_016640</name>
</gene>
<keyword evidence="4" id="KW-1003">Cell membrane</keyword>
<dbReference type="Pfam" id="PF07690">
    <property type="entry name" value="MFS_1"/>
    <property type="match status" value="2"/>
</dbReference>
<dbReference type="InterPro" id="IPR020846">
    <property type="entry name" value="MFS_dom"/>
</dbReference>
<evidence type="ECO:0000256" key="9">
    <source>
        <dbReference type="SAM" id="Phobius"/>
    </source>
</evidence>
<dbReference type="InterPro" id="IPR011701">
    <property type="entry name" value="MFS"/>
</dbReference>
<keyword evidence="6 9" id="KW-0812">Transmembrane</keyword>
<proteinExistence type="inferred from homology"/>
<dbReference type="Gene3D" id="1.20.1250.20">
    <property type="entry name" value="MFS general substrate transporter like domains"/>
    <property type="match status" value="2"/>
</dbReference>
<keyword evidence="5" id="KW-0762">Sugar transport</keyword>
<evidence type="ECO:0000256" key="3">
    <source>
        <dbReference type="ARBA" id="ARBA00022448"/>
    </source>
</evidence>
<dbReference type="PANTHER" id="PTHR23535">
    <property type="entry name" value="SUGAR EFFLUX TRANSPORTER A-RELATED"/>
    <property type="match status" value="1"/>
</dbReference>
<feature type="transmembrane region" description="Helical" evidence="9">
    <location>
        <begin position="127"/>
        <end position="149"/>
    </location>
</feature>
<feature type="transmembrane region" description="Helical" evidence="9">
    <location>
        <begin position="331"/>
        <end position="352"/>
    </location>
</feature>
<evidence type="ECO:0000256" key="4">
    <source>
        <dbReference type="ARBA" id="ARBA00022475"/>
    </source>
</evidence>
<feature type="transmembrane region" description="Helical" evidence="9">
    <location>
        <begin position="243"/>
        <end position="266"/>
    </location>
</feature>
<feature type="transmembrane region" description="Helical" evidence="9">
    <location>
        <begin position="68"/>
        <end position="87"/>
    </location>
</feature>
<organism evidence="11 12">
    <name type="scientific">Devosia insulae DS-56</name>
    <dbReference type="NCBI Taxonomy" id="1116389"/>
    <lineage>
        <taxon>Bacteria</taxon>
        <taxon>Pseudomonadati</taxon>
        <taxon>Pseudomonadota</taxon>
        <taxon>Alphaproteobacteria</taxon>
        <taxon>Hyphomicrobiales</taxon>
        <taxon>Devosiaceae</taxon>
        <taxon>Devosia</taxon>
    </lineage>
</organism>
<keyword evidence="7 9" id="KW-1133">Transmembrane helix</keyword>
<comment type="caution">
    <text evidence="11">The sequence shown here is derived from an EMBL/GenBank/DDBJ whole genome shotgun (WGS) entry which is preliminary data.</text>
</comment>
<evidence type="ECO:0000256" key="8">
    <source>
        <dbReference type="ARBA" id="ARBA00023136"/>
    </source>
</evidence>
<feature type="transmembrane region" description="Helical" evidence="9">
    <location>
        <begin position="298"/>
        <end position="319"/>
    </location>
</feature>
<protein>
    <recommendedName>
        <fullName evidence="10">Major facilitator superfamily (MFS) profile domain-containing protein</fullName>
    </recommendedName>
</protein>
<comment type="similarity">
    <text evidence="2">Belongs to the major facilitator superfamily. Set transporter family.</text>
</comment>